<evidence type="ECO:0000313" key="2">
    <source>
        <dbReference type="EMBL" id="TDT43940.1"/>
    </source>
</evidence>
<organism evidence="2 3">
    <name type="scientific">Halospina denitrificans</name>
    <dbReference type="NCBI Taxonomy" id="332522"/>
    <lineage>
        <taxon>Bacteria</taxon>
        <taxon>Pseudomonadati</taxon>
        <taxon>Pseudomonadota</taxon>
        <taxon>Gammaproteobacteria</taxon>
        <taxon>Halospina</taxon>
    </lineage>
</organism>
<name>A0A4R7JZG7_9GAMM</name>
<reference evidence="2 3" key="1">
    <citation type="submission" date="2019-03" db="EMBL/GenBank/DDBJ databases">
        <title>Genomic Encyclopedia of Type Strains, Phase IV (KMG-IV): sequencing the most valuable type-strain genomes for metagenomic binning, comparative biology and taxonomic classification.</title>
        <authorList>
            <person name="Goeker M."/>
        </authorList>
    </citation>
    <scope>NUCLEOTIDE SEQUENCE [LARGE SCALE GENOMIC DNA]</scope>
    <source>
        <strain evidence="2 3">DSM 15505</strain>
    </source>
</reference>
<keyword evidence="2" id="KW-0378">Hydrolase</keyword>
<dbReference type="GO" id="GO:0016787">
    <property type="term" value="F:hydrolase activity"/>
    <property type="evidence" value="ECO:0007669"/>
    <property type="project" value="UniProtKB-KW"/>
</dbReference>
<evidence type="ECO:0000259" key="1">
    <source>
        <dbReference type="Pfam" id="PF01966"/>
    </source>
</evidence>
<dbReference type="AlphaFoldDB" id="A0A4R7JZG7"/>
<dbReference type="Pfam" id="PF01966">
    <property type="entry name" value="HD"/>
    <property type="match status" value="1"/>
</dbReference>
<dbReference type="EMBL" id="SOAX01000001">
    <property type="protein sequence ID" value="TDT43940.1"/>
    <property type="molecule type" value="Genomic_DNA"/>
</dbReference>
<dbReference type="SUPFAM" id="SSF109604">
    <property type="entry name" value="HD-domain/PDEase-like"/>
    <property type="match status" value="1"/>
</dbReference>
<keyword evidence="3" id="KW-1185">Reference proteome</keyword>
<accession>A0A4R7JZG7</accession>
<sequence length="208" mass="24522">MALNRWLSLFPEDTHSRATEAYKRLRAHYAEPHRAYHTFDHILSCLELLDTIKPELQNPRTMELALWYHDVIYDPRADDNEEQSAQMATKELTELGETAECQQEVARMIRVTEHPSEPQTRDDCFLLDIDLSILGANRQGFEDYERQVRFEYQWVPEGVYRRKRTEVLESFLGQTAIYRTPGFFEAREKQARNNLEWSVRSLKAGTLP</sequence>
<evidence type="ECO:0000313" key="3">
    <source>
        <dbReference type="Proteomes" id="UP000295830"/>
    </source>
</evidence>
<dbReference type="PIRSF" id="PIRSF035170">
    <property type="entry name" value="HD_phosphohydro"/>
    <property type="match status" value="1"/>
</dbReference>
<dbReference type="Gene3D" id="1.10.3210.10">
    <property type="entry name" value="Hypothetical protein af1432"/>
    <property type="match status" value="1"/>
</dbReference>
<dbReference type="InterPro" id="IPR006674">
    <property type="entry name" value="HD_domain"/>
</dbReference>
<dbReference type="InterPro" id="IPR009218">
    <property type="entry name" value="HD_phosphohydro"/>
</dbReference>
<dbReference type="Proteomes" id="UP000295830">
    <property type="component" value="Unassembled WGS sequence"/>
</dbReference>
<gene>
    <name evidence="2" type="ORF">DES49_0039</name>
</gene>
<proteinExistence type="predicted"/>
<dbReference type="PANTHER" id="PTHR21174:SF0">
    <property type="entry name" value="HD PHOSPHOHYDROLASE FAMILY PROTEIN-RELATED"/>
    <property type="match status" value="1"/>
</dbReference>
<dbReference type="RefSeq" id="WP_166645941.1">
    <property type="nucleotide sequence ID" value="NZ_SOAX01000001.1"/>
</dbReference>
<dbReference type="PANTHER" id="PTHR21174">
    <property type="match status" value="1"/>
</dbReference>
<feature type="domain" description="HD" evidence="1">
    <location>
        <begin position="38"/>
        <end position="123"/>
    </location>
</feature>
<protein>
    <submittedName>
        <fullName evidence="2">Putative metal-dependent HD superfamily phosphohydrolase</fullName>
    </submittedName>
</protein>
<comment type="caution">
    <text evidence="2">The sequence shown here is derived from an EMBL/GenBank/DDBJ whole genome shotgun (WGS) entry which is preliminary data.</text>
</comment>